<sequence length="495" mass="55516">MSTNSLVVNKSELGSYLAGLIESDGSIIVPKDSINTPTIKIVFNIKDKPLADYLMKTLGSGSIHTSSDNSVIYAVRSKLGIIKIVNLINGEFKIPKIGALHRLIDWINANPNYNNSVAINKLPLNTAPLGTNSWFSGFSEGDGSFNIRVTEGAKYNDISVTFLKINKKSPIFIINNKNKLVHRLSAVIQNYFSGVFRFSSCVYIIYLFYLAIWFITYLSCLFLDNFFLDIPYFSHVFSLTLALLPIKVVGNKNVKPGENLSLAYISGFSDGESSFTISIEANKGIKTGWEVKPSFSIHLHIKDLALLLRIQSVLGVGNIAKNKDGSCTYYVRSLKDLINVIIPHFDKYPLITQKRADFELFKKVVELKNQKKHLTIEGIHEIVSIKASINWGLSEKLKSKFDSFAIKPVARPLILIPDIINSHWFSGFTDGEGSFVVLIQDFQTIKRSPQVKLVFTITQHLRDKELMKSIIKFLNCGNCYEKVNMGKNSHVQITN</sequence>
<dbReference type="InterPro" id="IPR051289">
    <property type="entry name" value="LAGLIDADG_Endonuclease"/>
</dbReference>
<proteinExistence type="predicted"/>
<dbReference type="InterPro" id="IPR027434">
    <property type="entry name" value="Homing_endonucl"/>
</dbReference>
<dbReference type="PANTHER" id="PTHR36181">
    <property type="entry name" value="INTRON-ENCODED ENDONUCLEASE AI3-RELATED"/>
    <property type="match status" value="1"/>
</dbReference>
<dbReference type="FunFam" id="3.10.28.10:FF:000007">
    <property type="entry name" value="Intron-encoded DNA endonuclease aI3"/>
    <property type="match status" value="1"/>
</dbReference>
<dbReference type="InterPro" id="IPR004860">
    <property type="entry name" value="LAGLIDADG_dom"/>
</dbReference>
<dbReference type="AlphaFoldDB" id="A0A482DTI3"/>
<organism evidence="3">
    <name type="scientific">Dactylella sp</name>
    <dbReference type="NCBI Taxonomy" id="1814903"/>
    <lineage>
        <taxon>Eukaryota</taxon>
        <taxon>Fungi</taxon>
        <taxon>Dikarya</taxon>
        <taxon>Ascomycota</taxon>
        <taxon>Pezizomycotina</taxon>
        <taxon>Orbiliomycetes</taxon>
        <taxon>Orbiliales</taxon>
        <taxon>Orbiliaceae</taxon>
        <taxon>Dactylella</taxon>
    </lineage>
</organism>
<dbReference type="Pfam" id="PF00961">
    <property type="entry name" value="LAGLIDADG_1"/>
    <property type="match status" value="3"/>
</dbReference>
<protein>
    <recommendedName>
        <fullName evidence="2">Homing endonuclease LAGLIDADG domain-containing protein</fullName>
    </recommendedName>
</protein>
<accession>A0A482DTI3</accession>
<dbReference type="SUPFAM" id="SSF55608">
    <property type="entry name" value="Homing endonucleases"/>
    <property type="match status" value="4"/>
</dbReference>
<evidence type="ECO:0000256" key="1">
    <source>
        <dbReference type="SAM" id="Phobius"/>
    </source>
</evidence>
<feature type="domain" description="Homing endonuclease LAGLIDADG" evidence="2">
    <location>
        <begin position="426"/>
        <end position="486"/>
    </location>
</feature>
<feature type="domain" description="Homing endonuclease LAGLIDADG" evidence="2">
    <location>
        <begin position="17"/>
        <end position="89"/>
    </location>
</feature>
<feature type="transmembrane region" description="Helical" evidence="1">
    <location>
        <begin position="203"/>
        <end position="223"/>
    </location>
</feature>
<keyword evidence="1" id="KW-0812">Transmembrane</keyword>
<dbReference type="EMBL" id="MK550697">
    <property type="protein sequence ID" value="QBM09687.1"/>
    <property type="molecule type" value="Genomic_DNA"/>
</dbReference>
<evidence type="ECO:0000313" key="3">
    <source>
        <dbReference type="EMBL" id="QBM09687.1"/>
    </source>
</evidence>
<dbReference type="Gene3D" id="3.10.28.10">
    <property type="entry name" value="Homing endonucleases"/>
    <property type="match status" value="4"/>
</dbReference>
<dbReference type="GO" id="GO:0004519">
    <property type="term" value="F:endonuclease activity"/>
    <property type="evidence" value="ECO:0007669"/>
    <property type="project" value="InterPro"/>
</dbReference>
<dbReference type="PANTHER" id="PTHR36181:SF4">
    <property type="entry name" value="LAGLIDADG ENDONUCLEASE"/>
    <property type="match status" value="1"/>
</dbReference>
<evidence type="ECO:0000259" key="2">
    <source>
        <dbReference type="Pfam" id="PF00961"/>
    </source>
</evidence>
<keyword evidence="1" id="KW-1133">Transmembrane helix</keyword>
<keyword evidence="1" id="KW-0472">Membrane</keyword>
<name>A0A482DTI3_9PEZI</name>
<gene>
    <name evidence="3" type="primary">orf495</name>
</gene>
<reference evidence="3" key="1">
    <citation type="submission" date="2019-02" db="EMBL/GenBank/DDBJ databases">
        <authorList>
            <person name="Fang M.L."/>
            <person name="Zhang Y."/>
        </authorList>
    </citation>
    <scope>NUCLEOTIDE SEQUENCE</scope>
    <source>
        <strain evidence="3">YMF1.01838</strain>
    </source>
</reference>
<keyword evidence="3" id="KW-0496">Mitochondrion</keyword>
<dbReference type="GO" id="GO:0005739">
    <property type="term" value="C:mitochondrion"/>
    <property type="evidence" value="ECO:0007669"/>
    <property type="project" value="UniProtKB-ARBA"/>
</dbReference>
<feature type="domain" description="Homing endonuclease LAGLIDADG" evidence="2">
    <location>
        <begin position="265"/>
        <end position="365"/>
    </location>
</feature>
<geneLocation type="mitochondrion" evidence="3"/>